<keyword evidence="8 9" id="KW-0472">Membrane</keyword>
<organism evidence="10 11">
    <name type="scientific">Candidatus Woesebacteria bacterium RBG_13_46_13</name>
    <dbReference type="NCBI Taxonomy" id="1802479"/>
    <lineage>
        <taxon>Bacteria</taxon>
        <taxon>Candidatus Woeseibacteriota</taxon>
    </lineage>
</organism>
<dbReference type="AlphaFoldDB" id="A0A1F7X4A3"/>
<comment type="function">
    <text evidence="9">Essential subunit of the Sec protein translocation channel SecYEG. Clamps together the 2 halves of SecY. May contact the channel plug during translocation.</text>
</comment>
<dbReference type="STRING" id="1802479.A2Y68_00690"/>
<keyword evidence="6 9" id="KW-1133">Transmembrane helix</keyword>
<evidence type="ECO:0000313" key="10">
    <source>
        <dbReference type="EMBL" id="OGM09930.1"/>
    </source>
</evidence>
<dbReference type="PANTHER" id="PTHR33910:SF1">
    <property type="entry name" value="PROTEIN TRANSLOCASE SUBUNIT SECE"/>
    <property type="match status" value="1"/>
</dbReference>
<protein>
    <recommendedName>
        <fullName evidence="9">Protein translocase subunit SecE</fullName>
    </recommendedName>
</protein>
<evidence type="ECO:0000313" key="11">
    <source>
        <dbReference type="Proteomes" id="UP000176778"/>
    </source>
</evidence>
<dbReference type="InterPro" id="IPR005807">
    <property type="entry name" value="SecE_bac"/>
</dbReference>
<dbReference type="GO" id="GO:0043952">
    <property type="term" value="P:protein transport by the Sec complex"/>
    <property type="evidence" value="ECO:0007669"/>
    <property type="project" value="UniProtKB-UniRule"/>
</dbReference>
<evidence type="ECO:0000256" key="9">
    <source>
        <dbReference type="HAMAP-Rule" id="MF_00422"/>
    </source>
</evidence>
<dbReference type="PANTHER" id="PTHR33910">
    <property type="entry name" value="PROTEIN TRANSLOCASE SUBUNIT SECE"/>
    <property type="match status" value="1"/>
</dbReference>
<keyword evidence="7 9" id="KW-0811">Translocation</keyword>
<feature type="transmembrane region" description="Helical" evidence="9">
    <location>
        <begin position="29"/>
        <end position="51"/>
    </location>
</feature>
<comment type="subcellular location">
    <subcellularLocation>
        <location evidence="9">Cell membrane</location>
        <topology evidence="9">Single-pass membrane protein</topology>
    </subcellularLocation>
    <subcellularLocation>
        <location evidence="1">Membrane</location>
    </subcellularLocation>
</comment>
<proteinExistence type="inferred from homology"/>
<comment type="caution">
    <text evidence="10">The sequence shown here is derived from an EMBL/GenBank/DDBJ whole genome shotgun (WGS) entry which is preliminary data.</text>
</comment>
<evidence type="ECO:0000256" key="7">
    <source>
        <dbReference type="ARBA" id="ARBA00023010"/>
    </source>
</evidence>
<dbReference type="InterPro" id="IPR038379">
    <property type="entry name" value="SecE_sf"/>
</dbReference>
<gene>
    <name evidence="9" type="primary">secE</name>
    <name evidence="10" type="ORF">A2Y68_00690</name>
</gene>
<dbReference type="Gene3D" id="1.20.5.1030">
    <property type="entry name" value="Preprotein translocase secy subunit"/>
    <property type="match status" value="1"/>
</dbReference>
<comment type="similarity">
    <text evidence="9">Belongs to the SecE/SEC61-gamma family.</text>
</comment>
<name>A0A1F7X4A3_9BACT</name>
<evidence type="ECO:0000256" key="6">
    <source>
        <dbReference type="ARBA" id="ARBA00022989"/>
    </source>
</evidence>
<evidence type="ECO:0000256" key="2">
    <source>
        <dbReference type="ARBA" id="ARBA00022448"/>
    </source>
</evidence>
<dbReference type="NCBIfam" id="TIGR00964">
    <property type="entry name" value="secE_bact"/>
    <property type="match status" value="1"/>
</dbReference>
<evidence type="ECO:0000256" key="4">
    <source>
        <dbReference type="ARBA" id="ARBA00022692"/>
    </source>
</evidence>
<comment type="subunit">
    <text evidence="9">Component of the Sec protein translocase complex. Heterotrimer consisting of SecY, SecE and SecG subunits. The heterotrimers can form oligomers, although 1 heterotrimer is thought to be able to translocate proteins. Interacts with the ribosome. Interacts with SecDF, and other proteins may be involved. Interacts with SecA.</text>
</comment>
<dbReference type="Proteomes" id="UP000176778">
    <property type="component" value="Unassembled WGS sequence"/>
</dbReference>
<keyword evidence="5 9" id="KW-0653">Protein transport</keyword>
<keyword evidence="4 9" id="KW-0812">Transmembrane</keyword>
<dbReference type="EMBL" id="MGFR01000002">
    <property type="protein sequence ID" value="OGM09930.1"/>
    <property type="molecule type" value="Genomic_DNA"/>
</dbReference>
<keyword evidence="2 9" id="KW-0813">Transport</keyword>
<accession>A0A1F7X4A3</accession>
<dbReference type="GO" id="GO:0008320">
    <property type="term" value="F:protein transmembrane transporter activity"/>
    <property type="evidence" value="ECO:0007669"/>
    <property type="project" value="UniProtKB-UniRule"/>
</dbReference>
<sequence length="61" mass="6946">MEKVLGFFSEVRGELSKVTWPKRQEVVRLTLVVFSISLIVAIYLGGLDFIFTKALGLLFNR</sequence>
<dbReference type="HAMAP" id="MF_00422">
    <property type="entry name" value="SecE"/>
    <property type="match status" value="1"/>
</dbReference>
<dbReference type="GO" id="GO:0005886">
    <property type="term" value="C:plasma membrane"/>
    <property type="evidence" value="ECO:0007669"/>
    <property type="project" value="UniProtKB-SubCell"/>
</dbReference>
<evidence type="ECO:0000256" key="5">
    <source>
        <dbReference type="ARBA" id="ARBA00022927"/>
    </source>
</evidence>
<evidence type="ECO:0000256" key="8">
    <source>
        <dbReference type="ARBA" id="ARBA00023136"/>
    </source>
</evidence>
<dbReference type="GO" id="GO:0006605">
    <property type="term" value="P:protein targeting"/>
    <property type="evidence" value="ECO:0007669"/>
    <property type="project" value="UniProtKB-UniRule"/>
</dbReference>
<dbReference type="InterPro" id="IPR001901">
    <property type="entry name" value="Translocase_SecE/Sec61-g"/>
</dbReference>
<evidence type="ECO:0000256" key="1">
    <source>
        <dbReference type="ARBA" id="ARBA00004370"/>
    </source>
</evidence>
<reference evidence="10 11" key="1">
    <citation type="journal article" date="2016" name="Nat. Commun.">
        <title>Thousands of microbial genomes shed light on interconnected biogeochemical processes in an aquifer system.</title>
        <authorList>
            <person name="Anantharaman K."/>
            <person name="Brown C.T."/>
            <person name="Hug L.A."/>
            <person name="Sharon I."/>
            <person name="Castelle C.J."/>
            <person name="Probst A.J."/>
            <person name="Thomas B.C."/>
            <person name="Singh A."/>
            <person name="Wilkins M.J."/>
            <person name="Karaoz U."/>
            <person name="Brodie E.L."/>
            <person name="Williams K.H."/>
            <person name="Hubbard S.S."/>
            <person name="Banfield J.F."/>
        </authorList>
    </citation>
    <scope>NUCLEOTIDE SEQUENCE [LARGE SCALE GENOMIC DNA]</scope>
</reference>
<dbReference type="GO" id="GO:0065002">
    <property type="term" value="P:intracellular protein transmembrane transport"/>
    <property type="evidence" value="ECO:0007669"/>
    <property type="project" value="UniProtKB-UniRule"/>
</dbReference>
<dbReference type="Pfam" id="PF00584">
    <property type="entry name" value="SecE"/>
    <property type="match status" value="1"/>
</dbReference>
<evidence type="ECO:0000256" key="3">
    <source>
        <dbReference type="ARBA" id="ARBA00022475"/>
    </source>
</evidence>
<dbReference type="GO" id="GO:0009306">
    <property type="term" value="P:protein secretion"/>
    <property type="evidence" value="ECO:0007669"/>
    <property type="project" value="UniProtKB-UniRule"/>
</dbReference>
<keyword evidence="3 9" id="KW-1003">Cell membrane</keyword>